<protein>
    <submittedName>
        <fullName evidence="2">FeoB-associated Cys-rich membrane protein</fullName>
    </submittedName>
</protein>
<keyword evidence="1" id="KW-1133">Transmembrane helix</keyword>
<reference evidence="3" key="1">
    <citation type="submission" date="2018-01" db="EMBL/GenBank/DDBJ databases">
        <title>Complete genome of Tamlana sp. UJ94.</title>
        <authorList>
            <person name="Jung J."/>
            <person name="Chung D."/>
            <person name="Bae S.S."/>
            <person name="Baek K."/>
        </authorList>
    </citation>
    <scope>NUCLEOTIDE SEQUENCE [LARGE SCALE GENOMIC DNA]</scope>
    <source>
        <strain evidence="3">UJ94</strain>
    </source>
</reference>
<feature type="transmembrane region" description="Helical" evidence="1">
    <location>
        <begin position="6"/>
        <end position="26"/>
    </location>
</feature>
<gene>
    <name evidence="2" type="ORF">C1A40_07770</name>
</gene>
<name>A0A2I7SHK8_9FLAO</name>
<dbReference type="KEGG" id="taj:C1A40_07770"/>
<dbReference type="Pfam" id="PF12669">
    <property type="entry name" value="FeoB_associated"/>
    <property type="match status" value="1"/>
</dbReference>
<organism evidence="2 3">
    <name type="scientific">Pseudotamlana carrageenivorans</name>
    <dbReference type="NCBI Taxonomy" id="2069432"/>
    <lineage>
        <taxon>Bacteria</taxon>
        <taxon>Pseudomonadati</taxon>
        <taxon>Bacteroidota</taxon>
        <taxon>Flavobacteriia</taxon>
        <taxon>Flavobacteriales</taxon>
        <taxon>Flavobacteriaceae</taxon>
        <taxon>Pseudotamlana</taxon>
    </lineage>
</organism>
<keyword evidence="3" id="KW-1185">Reference proteome</keyword>
<evidence type="ECO:0000313" key="2">
    <source>
        <dbReference type="EMBL" id="AUS05378.1"/>
    </source>
</evidence>
<keyword evidence="1" id="KW-0812">Transmembrane</keyword>
<dbReference type="Proteomes" id="UP000236592">
    <property type="component" value="Chromosome"/>
</dbReference>
<sequence>MNAFIQNILVIAALILAVVFLVRKYIWKKKKPKKGCGGNDDCGCH</sequence>
<keyword evidence="1" id="KW-0472">Membrane</keyword>
<proteinExistence type="predicted"/>
<accession>A0A2I7SHK8</accession>
<dbReference type="EMBL" id="CP025938">
    <property type="protein sequence ID" value="AUS05378.1"/>
    <property type="molecule type" value="Genomic_DNA"/>
</dbReference>
<evidence type="ECO:0000256" key="1">
    <source>
        <dbReference type="SAM" id="Phobius"/>
    </source>
</evidence>
<dbReference type="AlphaFoldDB" id="A0A2I7SHK8"/>
<evidence type="ECO:0000313" key="3">
    <source>
        <dbReference type="Proteomes" id="UP000236592"/>
    </source>
</evidence>
<dbReference type="RefSeq" id="WP_102995417.1">
    <property type="nucleotide sequence ID" value="NZ_CP025938.1"/>
</dbReference>